<feature type="domain" description="FAD/NAD(P)-binding" evidence="3">
    <location>
        <begin position="7"/>
        <end position="302"/>
    </location>
</feature>
<reference evidence="5" key="1">
    <citation type="journal article" date="2019" name="Int. J. Syst. Evol. Microbiol.">
        <title>The Global Catalogue of Microorganisms (GCM) 10K type strain sequencing project: providing services to taxonomists for standard genome sequencing and annotation.</title>
        <authorList>
            <consortium name="The Broad Institute Genomics Platform"/>
            <consortium name="The Broad Institute Genome Sequencing Center for Infectious Disease"/>
            <person name="Wu L."/>
            <person name="Ma J."/>
        </authorList>
    </citation>
    <scope>NUCLEOTIDE SEQUENCE [LARGE SCALE GENOMIC DNA]</scope>
    <source>
        <strain evidence="5">CCUG 43114</strain>
    </source>
</reference>
<keyword evidence="2" id="KW-0274">FAD</keyword>
<dbReference type="EMBL" id="JBHSLD010000007">
    <property type="protein sequence ID" value="MFC5381075.1"/>
    <property type="molecule type" value="Genomic_DNA"/>
</dbReference>
<evidence type="ECO:0000259" key="3">
    <source>
        <dbReference type="Pfam" id="PF07992"/>
    </source>
</evidence>
<evidence type="ECO:0000256" key="2">
    <source>
        <dbReference type="ARBA" id="ARBA00022827"/>
    </source>
</evidence>
<dbReference type="RefSeq" id="WP_340271683.1">
    <property type="nucleotide sequence ID" value="NZ_JBBEOG010000014.1"/>
</dbReference>
<dbReference type="PANTHER" id="PTHR43014:SF2">
    <property type="entry name" value="MERCURIC REDUCTASE"/>
    <property type="match status" value="1"/>
</dbReference>
<dbReference type="PRINTS" id="PR00411">
    <property type="entry name" value="PNDRDTASEI"/>
</dbReference>
<keyword evidence="5" id="KW-1185">Reference proteome</keyword>
<evidence type="ECO:0000313" key="4">
    <source>
        <dbReference type="EMBL" id="MFC5381075.1"/>
    </source>
</evidence>
<protein>
    <submittedName>
        <fullName evidence="4">FAD-dependent oxidoreductase</fullName>
    </submittedName>
</protein>
<gene>
    <name evidence="4" type="ORF">ACFPJ6_09745</name>
</gene>
<dbReference type="Gene3D" id="3.30.390.30">
    <property type="match status" value="1"/>
</dbReference>
<evidence type="ECO:0000256" key="1">
    <source>
        <dbReference type="ARBA" id="ARBA00022630"/>
    </source>
</evidence>
<organism evidence="4 5">
    <name type="scientific">Aquipuribacter nitratireducens</name>
    <dbReference type="NCBI Taxonomy" id="650104"/>
    <lineage>
        <taxon>Bacteria</taxon>
        <taxon>Bacillati</taxon>
        <taxon>Actinomycetota</taxon>
        <taxon>Actinomycetes</taxon>
        <taxon>Micrococcales</taxon>
        <taxon>Intrasporangiaceae</taxon>
        <taxon>Aquipuribacter</taxon>
    </lineage>
</organism>
<dbReference type="SUPFAM" id="SSF51905">
    <property type="entry name" value="FAD/NAD(P)-binding domain"/>
    <property type="match status" value="1"/>
</dbReference>
<dbReference type="PANTHER" id="PTHR43014">
    <property type="entry name" value="MERCURIC REDUCTASE"/>
    <property type="match status" value="1"/>
</dbReference>
<dbReference type="Proteomes" id="UP001596122">
    <property type="component" value="Unassembled WGS sequence"/>
</dbReference>
<dbReference type="Pfam" id="PF07992">
    <property type="entry name" value="Pyr_redox_2"/>
    <property type="match status" value="1"/>
</dbReference>
<comment type="caution">
    <text evidence="4">The sequence shown here is derived from an EMBL/GenBank/DDBJ whole genome shotgun (WGS) entry which is preliminary data.</text>
</comment>
<dbReference type="InterPro" id="IPR016156">
    <property type="entry name" value="FAD/NAD-linked_Rdtase_dimer_sf"/>
</dbReference>
<keyword evidence="1" id="KW-0285">Flavoprotein</keyword>
<dbReference type="InterPro" id="IPR023753">
    <property type="entry name" value="FAD/NAD-binding_dom"/>
</dbReference>
<sequence>MAGTEPDVVVVGGGAAGLAAATTARAGGLSVVLVAAGPLGGDCTWHGCVPSKALLEAAAAGLGAGDAVAHARACVERVARLESPTVLGAAGVEVVRDRVVLRTGGAVPEVVGTDRRWRPGRGVVLATGSRPVAAPAWVPGGVRSTTTDGWLDALDAHLHTSGERAAVAVVGAGPGGVELAQALGRLGLAVTLHERAEWVLPGLPPAVGEALGRVLTADGVDVRTAAVTPSVPADALVLLATGRRPVVPPLEDVGHPEGATLLVRDDGAVAVDDALRTSVPGLLAAGDVTGLQPTTHVAAAHGRRAAATLLGVSVPEAGAVRWAPRVVWTDPEVAAVGDLDGPRHARVPLSRVDRALLAGVGGRRPTGWVEVWADADLRLRGALLVGPRAGELVAEAALVGRLGLTVPEWVAGAEGLGGTSPHHAYPSWSWVWREATDRLLGR</sequence>
<evidence type="ECO:0000313" key="5">
    <source>
        <dbReference type="Proteomes" id="UP001596122"/>
    </source>
</evidence>
<dbReference type="Gene3D" id="3.50.50.60">
    <property type="entry name" value="FAD/NAD(P)-binding domain"/>
    <property type="match status" value="4"/>
</dbReference>
<dbReference type="PRINTS" id="PR00368">
    <property type="entry name" value="FADPNR"/>
</dbReference>
<accession>A0ABW0GPH1</accession>
<name>A0ABW0GPH1_9MICO</name>
<proteinExistence type="predicted"/>
<dbReference type="SUPFAM" id="SSF55424">
    <property type="entry name" value="FAD/NAD-linked reductases, dimerisation (C-terminal) domain"/>
    <property type="match status" value="1"/>
</dbReference>
<dbReference type="InterPro" id="IPR036188">
    <property type="entry name" value="FAD/NAD-bd_sf"/>
</dbReference>